<gene>
    <name evidence="1" type="ORF">IE53DRAFT_262611</name>
</gene>
<name>A0ACD0NMZ5_9BASI</name>
<reference evidence="1 2" key="1">
    <citation type="journal article" date="2018" name="Mol. Biol. Evol.">
        <title>Broad Genomic Sampling Reveals a Smut Pathogenic Ancestry of the Fungal Clade Ustilaginomycotina.</title>
        <authorList>
            <person name="Kijpornyongpan T."/>
            <person name="Mondo S.J."/>
            <person name="Barry K."/>
            <person name="Sandor L."/>
            <person name="Lee J."/>
            <person name="Lipzen A."/>
            <person name="Pangilinan J."/>
            <person name="LaButti K."/>
            <person name="Hainaut M."/>
            <person name="Henrissat B."/>
            <person name="Grigoriev I.V."/>
            <person name="Spatafora J.W."/>
            <person name="Aime M.C."/>
        </authorList>
    </citation>
    <scope>NUCLEOTIDE SEQUENCE [LARGE SCALE GENOMIC DNA]</scope>
    <source>
        <strain evidence="1 2">SA 807</strain>
    </source>
</reference>
<evidence type="ECO:0000313" key="2">
    <source>
        <dbReference type="Proteomes" id="UP000245626"/>
    </source>
</evidence>
<sequence>MAFTISFPLSFSFHFFWLVFVAQRLGNGFQNPASVSSTFLPTPSSLVLARVVPIPLAPILPSMSIPVAFLALNLPKLPHSLTHSLFLFFSLLKKERKSSLESSFFFSLLLSSFLFPAWLEKL</sequence>
<evidence type="ECO:0000313" key="1">
    <source>
        <dbReference type="EMBL" id="PWN47200.1"/>
    </source>
</evidence>
<accession>A0ACD0NMZ5</accession>
<protein>
    <submittedName>
        <fullName evidence="1">Uncharacterized protein</fullName>
    </submittedName>
</protein>
<keyword evidence="2" id="KW-1185">Reference proteome</keyword>
<organism evidence="1 2">
    <name type="scientific">Violaceomyces palustris</name>
    <dbReference type="NCBI Taxonomy" id="1673888"/>
    <lineage>
        <taxon>Eukaryota</taxon>
        <taxon>Fungi</taxon>
        <taxon>Dikarya</taxon>
        <taxon>Basidiomycota</taxon>
        <taxon>Ustilaginomycotina</taxon>
        <taxon>Ustilaginomycetes</taxon>
        <taxon>Violaceomycetales</taxon>
        <taxon>Violaceomycetaceae</taxon>
        <taxon>Violaceomyces</taxon>
    </lineage>
</organism>
<dbReference type="Proteomes" id="UP000245626">
    <property type="component" value="Unassembled WGS sequence"/>
</dbReference>
<proteinExistence type="predicted"/>
<dbReference type="EMBL" id="KZ820506">
    <property type="protein sequence ID" value="PWN47200.1"/>
    <property type="molecule type" value="Genomic_DNA"/>
</dbReference>